<accession>A0A9Q0RVB2</accession>
<dbReference type="PANTHER" id="PTHR12842">
    <property type="entry name" value="FI01459P"/>
    <property type="match status" value="1"/>
</dbReference>
<dbReference type="Proteomes" id="UP001151699">
    <property type="component" value="Chromosome C"/>
</dbReference>
<organism evidence="4 5">
    <name type="scientific">Pseudolycoriella hygida</name>
    <dbReference type="NCBI Taxonomy" id="35572"/>
    <lineage>
        <taxon>Eukaryota</taxon>
        <taxon>Metazoa</taxon>
        <taxon>Ecdysozoa</taxon>
        <taxon>Arthropoda</taxon>
        <taxon>Hexapoda</taxon>
        <taxon>Insecta</taxon>
        <taxon>Pterygota</taxon>
        <taxon>Neoptera</taxon>
        <taxon>Endopterygota</taxon>
        <taxon>Diptera</taxon>
        <taxon>Nematocera</taxon>
        <taxon>Sciaroidea</taxon>
        <taxon>Sciaridae</taxon>
        <taxon>Pseudolycoriella</taxon>
    </lineage>
</organism>
<comment type="similarity">
    <text evidence="1">Belongs to the FAM114 family.</text>
</comment>
<keyword evidence="2" id="KW-0597">Phosphoprotein</keyword>
<name>A0A9Q0RVB2_9DIPT</name>
<comment type="caution">
    <text evidence="4">The sequence shown here is derived from an EMBL/GenBank/DDBJ whole genome shotgun (WGS) entry which is preliminary data.</text>
</comment>
<evidence type="ECO:0000256" key="3">
    <source>
        <dbReference type="SAM" id="MobiDB-lite"/>
    </source>
</evidence>
<dbReference type="AlphaFoldDB" id="A0A9Q0RVB2"/>
<dbReference type="OrthoDB" id="5597648at2759"/>
<gene>
    <name evidence="4" type="primary">FAM114A2</name>
    <name evidence="4" type="ORF">Bhyg_14086</name>
</gene>
<feature type="compositionally biased region" description="Basic and acidic residues" evidence="3">
    <location>
        <begin position="175"/>
        <end position="185"/>
    </location>
</feature>
<evidence type="ECO:0000256" key="2">
    <source>
        <dbReference type="ARBA" id="ARBA00022553"/>
    </source>
</evidence>
<feature type="compositionally biased region" description="Acidic residues" evidence="3">
    <location>
        <begin position="7"/>
        <end position="16"/>
    </location>
</feature>
<feature type="region of interest" description="Disordered" evidence="3">
    <location>
        <begin position="168"/>
        <end position="218"/>
    </location>
</feature>
<evidence type="ECO:0000256" key="1">
    <source>
        <dbReference type="ARBA" id="ARBA00006903"/>
    </source>
</evidence>
<protein>
    <submittedName>
        <fullName evidence="4">Protein FAM114A2</fullName>
    </submittedName>
</protein>
<keyword evidence="5" id="KW-1185">Reference proteome</keyword>
<feature type="compositionally biased region" description="Polar residues" evidence="3">
    <location>
        <begin position="200"/>
        <end position="218"/>
    </location>
</feature>
<reference evidence="4" key="1">
    <citation type="submission" date="2022-07" db="EMBL/GenBank/DDBJ databases">
        <authorList>
            <person name="Trinca V."/>
            <person name="Uliana J.V.C."/>
            <person name="Torres T.T."/>
            <person name="Ward R.J."/>
            <person name="Monesi N."/>
        </authorList>
    </citation>
    <scope>NUCLEOTIDE SEQUENCE</scope>
    <source>
        <strain evidence="4">HSMRA1968</strain>
        <tissue evidence="4">Whole embryos</tissue>
    </source>
</reference>
<dbReference type="InterPro" id="IPR007998">
    <property type="entry name" value="DUF719"/>
</dbReference>
<feature type="region of interest" description="Disordered" evidence="3">
    <location>
        <begin position="1"/>
        <end position="117"/>
    </location>
</feature>
<evidence type="ECO:0000313" key="5">
    <source>
        <dbReference type="Proteomes" id="UP001151699"/>
    </source>
</evidence>
<evidence type="ECO:0000313" key="4">
    <source>
        <dbReference type="EMBL" id="KAJ6635500.1"/>
    </source>
</evidence>
<dbReference type="Pfam" id="PF05334">
    <property type="entry name" value="DUF719"/>
    <property type="match status" value="1"/>
</dbReference>
<feature type="compositionally biased region" description="Acidic residues" evidence="3">
    <location>
        <begin position="186"/>
        <end position="199"/>
    </location>
</feature>
<dbReference type="EMBL" id="WJQU01000004">
    <property type="protein sequence ID" value="KAJ6635500.1"/>
    <property type="molecule type" value="Genomic_DNA"/>
</dbReference>
<proteinExistence type="inferred from homology"/>
<feature type="compositionally biased region" description="Basic and acidic residues" evidence="3">
    <location>
        <begin position="99"/>
        <end position="113"/>
    </location>
</feature>
<sequence length="612" mass="68120">MSSSDSEAFESADEDVIESKTSTKKVEALSVKSSDDDVNKANIKSTNPIPRRRSPEPLLESEHVAETVIKANIDNKRSPDLELDDNEPTDLLSTNTSLKDVDGSRIEKKDSKKSMNSSCEFIEVESTVKAEVSAEDDWEFDKWDDDINEEIEELVAKSTVSKDNDAIQPKLANKSVEDHVEKMSDEDGWQIDDWDDESTTIESSEVFSSKTDSTTSETGISNVLDKLSSSKTSETSSGWGWTPWGGVVQLISSATSHVSQVIESGIGVPDPEEIARLQHQEKLKNPDREVESDTRKDDKSMMLENLMSGVSHIGNRVISGGLDTLEGIGKKTMTILQENDPGLLNKRKMLGMVDKDAPILSQILREAKEKTEEAEQSLKEIQKQRYKKQLHFETLFDDYHGLVHLEALEMLSQQSAIKLKALMSPLSGLALSELEETLNEVKELCELPEMDNEDSDGLHTIEELSDKFKASVEDLDVTVDFKEIIQCWSDNISWLENETTKSAQDIHDKALRCLAQTSAISINKMHKLAELLLIKEHHSTADEADSLVQITTVICWHLSGIASRFGNSLSQMESKEDVNSLITSIFLEGSNSTSYVQNAFQLFIPILQMGAA</sequence>
<dbReference type="PANTHER" id="PTHR12842:SF6">
    <property type="entry name" value="FI01459P"/>
    <property type="match status" value="1"/>
</dbReference>